<reference evidence="2" key="1">
    <citation type="journal article" date="2016" name="Environ. Microbiol.">
        <title>The complete genome of a viable archaeum isolated from 123-million-year-old rock salt.</title>
        <authorList>
            <person name="Jaakkola S.T."/>
            <person name="Pfeiffer F."/>
            <person name="Ravantti J.J."/>
            <person name="Guo Q."/>
            <person name="Liu Y."/>
            <person name="Chen X."/>
            <person name="Ma H."/>
            <person name="Yang C."/>
            <person name="Oksanen H.M."/>
            <person name="Bamford D.H."/>
        </authorList>
    </citation>
    <scope>NUCLEOTIDE SEQUENCE</scope>
    <source>
        <strain evidence="2">JI20-1</strain>
    </source>
</reference>
<dbReference type="KEGG" id="hhb:Hhub_1374"/>
<dbReference type="RefSeq" id="WP_059055652.1">
    <property type="nucleotide sequence ID" value="NZ_CEML01000002.1"/>
</dbReference>
<accession>A0A0U5H078</accession>
<organism evidence="1 2">
    <name type="scientific">Halobacterium hubeiense</name>
    <dbReference type="NCBI Taxonomy" id="1407499"/>
    <lineage>
        <taxon>Archaea</taxon>
        <taxon>Methanobacteriati</taxon>
        <taxon>Methanobacteriota</taxon>
        <taxon>Stenosarchaea group</taxon>
        <taxon>Halobacteria</taxon>
        <taxon>Halobacteriales</taxon>
        <taxon>Halobacteriaceae</taxon>
        <taxon>Halobacterium</taxon>
    </lineage>
</organism>
<protein>
    <submittedName>
        <fullName evidence="1">Uncharacterized protein</fullName>
    </submittedName>
</protein>
<dbReference type="OrthoDB" id="379080at2157"/>
<proteinExistence type="predicted"/>
<dbReference type="STRING" id="1407499.HHUB_1374"/>
<dbReference type="Proteomes" id="UP000066737">
    <property type="component" value="Chromosome I"/>
</dbReference>
<gene>
    <name evidence="1" type="ORF">HHUB_1374</name>
</gene>
<sequence>MRHEACVICGGWVVFLATFALTALFPPVRGVVVPSLLGVTSAFFATPAIHTGLRARGATPSAGG</sequence>
<evidence type="ECO:0000313" key="1">
    <source>
        <dbReference type="EMBL" id="CQH47998.1"/>
    </source>
</evidence>
<dbReference type="GeneID" id="91108848"/>
<dbReference type="EMBL" id="LN831302">
    <property type="protein sequence ID" value="CQH47998.1"/>
    <property type="molecule type" value="Genomic_DNA"/>
</dbReference>
<evidence type="ECO:0000313" key="2">
    <source>
        <dbReference type="Proteomes" id="UP000066737"/>
    </source>
</evidence>
<dbReference type="AlphaFoldDB" id="A0A0U5H078"/>
<name>A0A0U5H078_9EURY</name>
<keyword evidence="2" id="KW-1185">Reference proteome</keyword>